<dbReference type="InterPro" id="IPR042401">
    <property type="entry name" value="SPMAP2-like"/>
</dbReference>
<protein>
    <recommendedName>
        <fullName evidence="5">Testicular haploid expressed protein</fullName>
    </recommendedName>
</protein>
<name>A0ABD3XZ57_SINWO</name>
<dbReference type="Pfam" id="PF14912">
    <property type="entry name" value="THEG"/>
    <property type="match status" value="3"/>
</dbReference>
<dbReference type="SMART" id="SM00705">
    <property type="entry name" value="THEG"/>
    <property type="match status" value="4"/>
</dbReference>
<keyword evidence="1" id="KW-0677">Repeat</keyword>
<dbReference type="AlphaFoldDB" id="A0ABD3XZ57"/>
<accession>A0ABD3XZ57</accession>
<evidence type="ECO:0000313" key="3">
    <source>
        <dbReference type="EMBL" id="KAL3891500.1"/>
    </source>
</evidence>
<sequence>MLVYASPRLHELARHRDPHRHWECDRPTPQWSVSDAAKRAQPSERIHALSAPKSYTWFEYDRSPYTQITLGARTTTATNRLEMLARPKKREDTFAYAEKYWGQPFPVREEAKHAHPSDLIESLAQAKSCNEEFQYERVLPIPVAESALKALASQRMHQLSQPKPRSVAPVVAFDPYQVSDAAQKARASQRIRELSMSLPRKMKDRAKKARTETQIPKTTES</sequence>
<evidence type="ECO:0008006" key="5">
    <source>
        <dbReference type="Google" id="ProtNLM"/>
    </source>
</evidence>
<dbReference type="InterPro" id="IPR006623">
    <property type="entry name" value="THEG"/>
</dbReference>
<feature type="region of interest" description="Disordered" evidence="2">
    <location>
        <begin position="187"/>
        <end position="221"/>
    </location>
</feature>
<keyword evidence="4" id="KW-1185">Reference proteome</keyword>
<dbReference type="EMBL" id="JBJQND010000001">
    <property type="protein sequence ID" value="KAL3891500.1"/>
    <property type="molecule type" value="Genomic_DNA"/>
</dbReference>
<comment type="caution">
    <text evidence="3">The sequence shown here is derived from an EMBL/GenBank/DDBJ whole genome shotgun (WGS) entry which is preliminary data.</text>
</comment>
<dbReference type="PANTHER" id="PTHR15901">
    <property type="entry name" value="TESTICULAR HAPLOID EXPRESSED GENE PROTEIN"/>
    <property type="match status" value="1"/>
</dbReference>
<dbReference type="PANTHER" id="PTHR15901:SF16">
    <property type="entry name" value="TESTICULAR HAPLOID EXPRESSED GENE PROTEIN"/>
    <property type="match status" value="1"/>
</dbReference>
<evidence type="ECO:0000256" key="2">
    <source>
        <dbReference type="SAM" id="MobiDB-lite"/>
    </source>
</evidence>
<evidence type="ECO:0000256" key="1">
    <source>
        <dbReference type="ARBA" id="ARBA00022737"/>
    </source>
</evidence>
<reference evidence="3 4" key="1">
    <citation type="submission" date="2024-11" db="EMBL/GenBank/DDBJ databases">
        <title>Chromosome-level genome assembly of the freshwater bivalve Anodonta woodiana.</title>
        <authorList>
            <person name="Chen X."/>
        </authorList>
    </citation>
    <scope>NUCLEOTIDE SEQUENCE [LARGE SCALE GENOMIC DNA]</scope>
    <source>
        <strain evidence="3">MN2024</strain>
        <tissue evidence="3">Gills</tissue>
    </source>
</reference>
<proteinExistence type="predicted"/>
<gene>
    <name evidence="3" type="ORF">ACJMK2_003761</name>
</gene>
<feature type="compositionally biased region" description="Polar residues" evidence="2">
    <location>
        <begin position="212"/>
        <end position="221"/>
    </location>
</feature>
<organism evidence="3 4">
    <name type="scientific">Sinanodonta woodiana</name>
    <name type="common">Chinese pond mussel</name>
    <name type="synonym">Anodonta woodiana</name>
    <dbReference type="NCBI Taxonomy" id="1069815"/>
    <lineage>
        <taxon>Eukaryota</taxon>
        <taxon>Metazoa</taxon>
        <taxon>Spiralia</taxon>
        <taxon>Lophotrochozoa</taxon>
        <taxon>Mollusca</taxon>
        <taxon>Bivalvia</taxon>
        <taxon>Autobranchia</taxon>
        <taxon>Heteroconchia</taxon>
        <taxon>Palaeoheterodonta</taxon>
        <taxon>Unionida</taxon>
        <taxon>Unionoidea</taxon>
        <taxon>Unionidae</taxon>
        <taxon>Unioninae</taxon>
        <taxon>Sinanodonta</taxon>
    </lineage>
</organism>
<dbReference type="Proteomes" id="UP001634394">
    <property type="component" value="Unassembled WGS sequence"/>
</dbReference>
<evidence type="ECO:0000313" key="4">
    <source>
        <dbReference type="Proteomes" id="UP001634394"/>
    </source>
</evidence>